<sequence length="300" mass="34467">MGNYRTQLKGTGCSELLVNSLKSKTPEDALPAKNVKRPRRGEANHIPDLPTGETQEKLENERLSLLTDIKKRDNRAVIKDKMAKTFSLRRREIVERELGVEELRERWPALFTVDEINAEFLRITTVPLQTRFLASLDKHYSKLIELIRRKGGVIREKTQEILKVLDLSLEANIKRECLLKCLILYLGEDPNQMIKEYLIVQRDEAETELASSTLAVFVMREDFDSLQPPQDIGIVVEGVQVLNKLPSVAHACAMLFGLIYVLNLRYPGELKHTYDALQKLFMDIEPKKMTRRVLTLSVKL</sequence>
<dbReference type="Proteomes" id="UP001460270">
    <property type="component" value="Unassembled WGS sequence"/>
</dbReference>
<dbReference type="PANTHER" id="PTHR31025">
    <property type="entry name" value="SI:CH211-196P9.1-RELATED"/>
    <property type="match status" value="1"/>
</dbReference>
<organism evidence="2 3">
    <name type="scientific">Mugilogobius chulae</name>
    <name type="common">yellowstripe goby</name>
    <dbReference type="NCBI Taxonomy" id="88201"/>
    <lineage>
        <taxon>Eukaryota</taxon>
        <taxon>Metazoa</taxon>
        <taxon>Chordata</taxon>
        <taxon>Craniata</taxon>
        <taxon>Vertebrata</taxon>
        <taxon>Euteleostomi</taxon>
        <taxon>Actinopterygii</taxon>
        <taxon>Neopterygii</taxon>
        <taxon>Teleostei</taxon>
        <taxon>Neoteleostei</taxon>
        <taxon>Acanthomorphata</taxon>
        <taxon>Gobiaria</taxon>
        <taxon>Gobiiformes</taxon>
        <taxon>Gobioidei</taxon>
        <taxon>Gobiidae</taxon>
        <taxon>Gobionellinae</taxon>
        <taxon>Mugilogobius</taxon>
    </lineage>
</organism>
<protein>
    <submittedName>
        <fullName evidence="2">Uncharacterized protein</fullName>
    </submittedName>
</protein>
<proteinExistence type="predicted"/>
<reference evidence="3" key="1">
    <citation type="submission" date="2024-04" db="EMBL/GenBank/DDBJ databases">
        <title>Salinicola lusitanus LLJ914,a marine bacterium isolated from the Okinawa Trough.</title>
        <authorList>
            <person name="Li J."/>
        </authorList>
    </citation>
    <scope>NUCLEOTIDE SEQUENCE [LARGE SCALE GENOMIC DNA]</scope>
</reference>
<keyword evidence="3" id="KW-1185">Reference proteome</keyword>
<dbReference type="AlphaFoldDB" id="A0AAW0P173"/>
<accession>A0AAW0P173</accession>
<dbReference type="EMBL" id="JBBPFD010000009">
    <property type="protein sequence ID" value="KAK7912340.1"/>
    <property type="molecule type" value="Genomic_DNA"/>
</dbReference>
<evidence type="ECO:0000256" key="1">
    <source>
        <dbReference type="SAM" id="MobiDB-lite"/>
    </source>
</evidence>
<evidence type="ECO:0000313" key="2">
    <source>
        <dbReference type="EMBL" id="KAK7912340.1"/>
    </source>
</evidence>
<feature type="region of interest" description="Disordered" evidence="1">
    <location>
        <begin position="24"/>
        <end position="54"/>
    </location>
</feature>
<evidence type="ECO:0000313" key="3">
    <source>
        <dbReference type="Proteomes" id="UP001460270"/>
    </source>
</evidence>
<gene>
    <name evidence="2" type="ORF">WMY93_012551</name>
</gene>
<dbReference type="PANTHER" id="PTHR31025:SF27">
    <property type="entry name" value="SI:CH211-193K19.2-RELATED"/>
    <property type="match status" value="1"/>
</dbReference>
<name>A0AAW0P173_9GOBI</name>
<comment type="caution">
    <text evidence="2">The sequence shown here is derived from an EMBL/GenBank/DDBJ whole genome shotgun (WGS) entry which is preliminary data.</text>
</comment>